<dbReference type="Proteomes" id="UP000204280">
    <property type="component" value="Segment"/>
</dbReference>
<dbReference type="RefSeq" id="YP_009203876.1">
    <property type="nucleotide sequence ID" value="NC_028857.1"/>
</dbReference>
<organism evidence="1 2">
    <name type="scientific">Citrobacter phage Merlin</name>
    <dbReference type="NCBI Taxonomy" id="1675602"/>
    <lineage>
        <taxon>Viruses</taxon>
        <taxon>Duplodnaviria</taxon>
        <taxon>Heunggongvirae</taxon>
        <taxon>Uroviricota</taxon>
        <taxon>Caudoviricetes</taxon>
        <taxon>Pantevenvirales</taxon>
        <taxon>Straboviridae</taxon>
        <taxon>Tevenvirinae</taxon>
        <taxon>Moonvirus</taxon>
        <taxon>Moonvirus merlin</taxon>
    </lineage>
</organism>
<dbReference type="EMBL" id="KT001915">
    <property type="protein sequence ID" value="AKU43808.1"/>
    <property type="molecule type" value="Genomic_DNA"/>
</dbReference>
<reference evidence="1 2" key="1">
    <citation type="journal article" date="2015" name="Genome Announc.">
        <title>Complete Genome Sequence of Citrobacter freundii Myophage Merlin.</title>
        <authorList>
            <person name="LeSage K.C."/>
            <person name="Hargrove E.C."/>
            <person name="Cahill J.L."/>
            <person name="Rasche E.S."/>
            <person name="Kuty Everett G.F."/>
        </authorList>
    </citation>
    <scope>NUCLEOTIDE SEQUENCE [LARGE SCALE GENOMIC DNA]</scope>
</reference>
<sequence length="75" mass="8433">MKRIVLNIDHDATFEHCHGKVPPVLRFVVRTDKICGCQEMLDGSVKVTIDQGETRPIMSVVVLESFEQVSSAMME</sequence>
<evidence type="ECO:0000313" key="2">
    <source>
        <dbReference type="Proteomes" id="UP000204280"/>
    </source>
</evidence>
<proteinExistence type="predicted"/>
<keyword evidence="2" id="KW-1185">Reference proteome</keyword>
<name>A0A0K1LNN6_9CAUD</name>
<accession>A0A0K1LNN6</accession>
<gene>
    <name evidence="1" type="ORF">CPT_Merlin162</name>
</gene>
<evidence type="ECO:0000313" key="1">
    <source>
        <dbReference type="EMBL" id="AKU43808.1"/>
    </source>
</evidence>
<dbReference type="GeneID" id="26648087"/>
<protein>
    <submittedName>
        <fullName evidence="1">Uncharacterized protein</fullName>
    </submittedName>
</protein>
<dbReference type="KEGG" id="vg:26648087"/>